<name>A0ABU9YWQ4_9RHOO</name>
<dbReference type="EMBL" id="JBDIVE010000002">
    <property type="protein sequence ID" value="MEN3068132.1"/>
    <property type="molecule type" value="Genomic_DNA"/>
</dbReference>
<dbReference type="InterPro" id="IPR005548">
    <property type="entry name" value="Cell_div_FtsQ/DivIB_C"/>
</dbReference>
<dbReference type="GO" id="GO:0051301">
    <property type="term" value="P:cell division"/>
    <property type="evidence" value="ECO:0007669"/>
    <property type="project" value="UniProtKB-KW"/>
</dbReference>
<evidence type="ECO:0000256" key="4">
    <source>
        <dbReference type="ARBA" id="ARBA00022618"/>
    </source>
</evidence>
<dbReference type="Proteomes" id="UP001410394">
    <property type="component" value="Unassembled WGS sequence"/>
</dbReference>
<dbReference type="PROSITE" id="PS51779">
    <property type="entry name" value="POTRA"/>
    <property type="match status" value="1"/>
</dbReference>
<evidence type="ECO:0000256" key="7">
    <source>
        <dbReference type="ARBA" id="ARBA00023136"/>
    </source>
</evidence>
<evidence type="ECO:0000256" key="9">
    <source>
        <dbReference type="HAMAP-Rule" id="MF_00911"/>
    </source>
</evidence>
<dbReference type="Pfam" id="PF03799">
    <property type="entry name" value="FtsQ_DivIB_C"/>
    <property type="match status" value="1"/>
</dbReference>
<keyword evidence="3 9" id="KW-0997">Cell inner membrane</keyword>
<dbReference type="InterPro" id="IPR026579">
    <property type="entry name" value="FtsQ"/>
</dbReference>
<accession>A0ABU9YWQ4</accession>
<proteinExistence type="inferred from homology"/>
<evidence type="ECO:0000256" key="5">
    <source>
        <dbReference type="ARBA" id="ARBA00022692"/>
    </source>
</evidence>
<evidence type="ECO:0000256" key="3">
    <source>
        <dbReference type="ARBA" id="ARBA00022519"/>
    </source>
</evidence>
<evidence type="ECO:0000256" key="2">
    <source>
        <dbReference type="ARBA" id="ARBA00022475"/>
    </source>
</evidence>
<dbReference type="PANTHER" id="PTHR35851">
    <property type="entry name" value="CELL DIVISION PROTEIN FTSQ"/>
    <property type="match status" value="1"/>
</dbReference>
<comment type="subcellular location">
    <subcellularLocation>
        <location evidence="9">Cell inner membrane</location>
        <topology evidence="9">Single-pass type II membrane protein</topology>
    </subcellularLocation>
    <subcellularLocation>
        <location evidence="1">Membrane</location>
    </subcellularLocation>
    <text evidence="9">Localizes to the division septum.</text>
</comment>
<evidence type="ECO:0000313" key="12">
    <source>
        <dbReference type="EMBL" id="MEN3068132.1"/>
    </source>
</evidence>
<keyword evidence="5 9" id="KW-0812">Transmembrane</keyword>
<dbReference type="Pfam" id="PF08478">
    <property type="entry name" value="POTRA_1"/>
    <property type="match status" value="1"/>
</dbReference>
<keyword evidence="8 9" id="KW-0131">Cell cycle</keyword>
<comment type="caution">
    <text evidence="12">The sequence shown here is derived from an EMBL/GenBank/DDBJ whole genome shotgun (WGS) entry which is preliminary data.</text>
</comment>
<evidence type="ECO:0000313" key="13">
    <source>
        <dbReference type="Proteomes" id="UP001410394"/>
    </source>
</evidence>
<comment type="subunit">
    <text evidence="9">Part of a complex composed of FtsB, FtsL and FtsQ.</text>
</comment>
<keyword evidence="7 9" id="KW-0472">Membrane</keyword>
<reference evidence="12 13" key="1">
    <citation type="journal article" date="2018" name="Int. J. Syst. Evol. Microbiol.">
        <title>Uliginosibacterium sediminicola sp. nov., isolated from freshwater sediment.</title>
        <authorList>
            <person name="Hwang W.M."/>
            <person name="Kim S.M."/>
            <person name="Kang K."/>
            <person name="Ahn T.Y."/>
        </authorList>
    </citation>
    <scope>NUCLEOTIDE SEQUENCE [LARGE SCALE GENOMIC DNA]</scope>
    <source>
        <strain evidence="12 13">M1-21</strain>
    </source>
</reference>
<evidence type="ECO:0000256" key="10">
    <source>
        <dbReference type="SAM" id="MobiDB-lite"/>
    </source>
</evidence>
<keyword evidence="6 9" id="KW-1133">Transmembrane helix</keyword>
<comment type="similarity">
    <text evidence="9">Belongs to the FtsQ/DivIB family. FtsQ subfamily.</text>
</comment>
<protein>
    <recommendedName>
        <fullName evidence="9">Cell division protein FtsQ</fullName>
    </recommendedName>
</protein>
<keyword evidence="2 9" id="KW-1003">Cell membrane</keyword>
<gene>
    <name evidence="9" type="primary">ftsQ</name>
    <name evidence="12" type="ORF">ABDB84_06545</name>
</gene>
<dbReference type="Gene3D" id="3.40.50.11690">
    <property type="entry name" value="Cell division protein FtsQ/DivIB"/>
    <property type="match status" value="1"/>
</dbReference>
<comment type="function">
    <text evidence="9">Essential cell division protein. May link together the upstream cell division proteins, which are predominantly cytoplasmic, with the downstream cell division proteins, which are predominantly periplasmic. May control correct divisome assembly.</text>
</comment>
<dbReference type="HAMAP" id="MF_00911">
    <property type="entry name" value="FtsQ_subfam"/>
    <property type="match status" value="1"/>
</dbReference>
<evidence type="ECO:0000256" key="6">
    <source>
        <dbReference type="ARBA" id="ARBA00022989"/>
    </source>
</evidence>
<feature type="domain" description="POTRA" evidence="11">
    <location>
        <begin position="69"/>
        <end position="138"/>
    </location>
</feature>
<dbReference type="Gene3D" id="3.10.20.310">
    <property type="entry name" value="membrane protein fhac"/>
    <property type="match status" value="1"/>
</dbReference>
<evidence type="ECO:0000256" key="1">
    <source>
        <dbReference type="ARBA" id="ARBA00004370"/>
    </source>
</evidence>
<feature type="region of interest" description="Disordered" evidence="10">
    <location>
        <begin position="1"/>
        <end position="21"/>
    </location>
</feature>
<dbReference type="InterPro" id="IPR034746">
    <property type="entry name" value="POTRA"/>
</dbReference>
<dbReference type="PANTHER" id="PTHR35851:SF1">
    <property type="entry name" value="CELL DIVISION PROTEIN FTSQ"/>
    <property type="match status" value="1"/>
</dbReference>
<dbReference type="RefSeq" id="WP_345918894.1">
    <property type="nucleotide sequence ID" value="NZ_JBDIVE010000002.1"/>
</dbReference>
<evidence type="ECO:0000259" key="11">
    <source>
        <dbReference type="PROSITE" id="PS51779"/>
    </source>
</evidence>
<organism evidence="12 13">
    <name type="scientific">Uliginosibacterium sediminicola</name>
    <dbReference type="NCBI Taxonomy" id="2024550"/>
    <lineage>
        <taxon>Bacteria</taxon>
        <taxon>Pseudomonadati</taxon>
        <taxon>Pseudomonadota</taxon>
        <taxon>Betaproteobacteria</taxon>
        <taxon>Rhodocyclales</taxon>
        <taxon>Zoogloeaceae</taxon>
        <taxon>Uliginosibacterium</taxon>
    </lineage>
</organism>
<keyword evidence="4 9" id="KW-0132">Cell division</keyword>
<keyword evidence="13" id="KW-1185">Reference proteome</keyword>
<dbReference type="InterPro" id="IPR045335">
    <property type="entry name" value="FtsQ_C_sf"/>
</dbReference>
<evidence type="ECO:0000256" key="8">
    <source>
        <dbReference type="ARBA" id="ARBA00023306"/>
    </source>
</evidence>
<dbReference type="InterPro" id="IPR013685">
    <property type="entry name" value="POTRA_FtsQ_type"/>
</dbReference>
<sequence length="285" mass="31265">MAKGVPAFRGGAATAGDKPAARNAAQKEGGVGFWNSPEWMNLVSDILLLLVSIAIGYAAVKSVLRMPLFEIRQVMVLTPLGQVTGAQLEYAAISSMRGNFFTVDLDQARAAFEKLPWVRQAQLRRRWPGTVEVSLEEQAAVAYWKVAETGDTRLVNTHGEIFDAASNATMPVFSGPPERVADMLAARARMDQMLEGIGRHIVALNLSPRSAWQLQLDDGLLVEMGRDQAKAPLDERLKRFVAAWPDAHRKLAQPWQVADLRYPAGFAVRLGKPILTSEVEHKGTP</sequence>